<accession>A0A9P4IIR0</accession>
<comment type="caution">
    <text evidence="3">The sequence shown here is derived from an EMBL/GenBank/DDBJ whole genome shotgun (WGS) entry which is preliminary data.</text>
</comment>
<feature type="domain" description="NADP-dependent oxidoreductase" evidence="2">
    <location>
        <begin position="11"/>
        <end position="324"/>
    </location>
</feature>
<evidence type="ECO:0000313" key="4">
    <source>
        <dbReference type="Proteomes" id="UP000799772"/>
    </source>
</evidence>
<evidence type="ECO:0000259" key="2">
    <source>
        <dbReference type="Pfam" id="PF00248"/>
    </source>
</evidence>
<dbReference type="InterPro" id="IPR036812">
    <property type="entry name" value="NAD(P)_OxRdtase_dom_sf"/>
</dbReference>
<dbReference type="Pfam" id="PF00248">
    <property type="entry name" value="Aldo_ket_red"/>
    <property type="match status" value="1"/>
</dbReference>
<dbReference type="Gene3D" id="3.20.20.100">
    <property type="entry name" value="NADP-dependent oxidoreductase domain"/>
    <property type="match status" value="1"/>
</dbReference>
<proteinExistence type="predicted"/>
<dbReference type="CDD" id="cd19075">
    <property type="entry name" value="AKR_AKR7A1-5"/>
    <property type="match status" value="1"/>
</dbReference>
<dbReference type="GO" id="GO:0016491">
    <property type="term" value="F:oxidoreductase activity"/>
    <property type="evidence" value="ECO:0007669"/>
    <property type="project" value="UniProtKB-KW"/>
</dbReference>
<dbReference type="InterPro" id="IPR023210">
    <property type="entry name" value="NADP_OxRdtase_dom"/>
</dbReference>
<dbReference type="PANTHER" id="PTHR43364">
    <property type="entry name" value="NADH-SPECIFIC METHYLGLYOXAL REDUCTASE-RELATED"/>
    <property type="match status" value="1"/>
</dbReference>
<reference evidence="3" key="1">
    <citation type="journal article" date="2020" name="Stud. Mycol.">
        <title>101 Dothideomycetes genomes: a test case for predicting lifestyles and emergence of pathogens.</title>
        <authorList>
            <person name="Haridas S."/>
            <person name="Albert R."/>
            <person name="Binder M."/>
            <person name="Bloem J."/>
            <person name="Labutti K."/>
            <person name="Salamov A."/>
            <person name="Andreopoulos B."/>
            <person name="Baker S."/>
            <person name="Barry K."/>
            <person name="Bills G."/>
            <person name="Bluhm B."/>
            <person name="Cannon C."/>
            <person name="Castanera R."/>
            <person name="Culley D."/>
            <person name="Daum C."/>
            <person name="Ezra D."/>
            <person name="Gonzalez J."/>
            <person name="Henrissat B."/>
            <person name="Kuo A."/>
            <person name="Liang C."/>
            <person name="Lipzen A."/>
            <person name="Lutzoni F."/>
            <person name="Magnuson J."/>
            <person name="Mondo S."/>
            <person name="Nolan M."/>
            <person name="Ohm R."/>
            <person name="Pangilinan J."/>
            <person name="Park H.-J."/>
            <person name="Ramirez L."/>
            <person name="Alfaro M."/>
            <person name="Sun H."/>
            <person name="Tritt A."/>
            <person name="Yoshinaga Y."/>
            <person name="Zwiers L.-H."/>
            <person name="Turgeon B."/>
            <person name="Goodwin S."/>
            <person name="Spatafora J."/>
            <person name="Crous P."/>
            <person name="Grigoriev I."/>
        </authorList>
    </citation>
    <scope>NUCLEOTIDE SEQUENCE</scope>
    <source>
        <strain evidence="3">CBS 133067</strain>
    </source>
</reference>
<dbReference type="OrthoDB" id="2310150at2759"/>
<organism evidence="3 4">
    <name type="scientific">Rhizodiscina lignyota</name>
    <dbReference type="NCBI Taxonomy" id="1504668"/>
    <lineage>
        <taxon>Eukaryota</taxon>
        <taxon>Fungi</taxon>
        <taxon>Dikarya</taxon>
        <taxon>Ascomycota</taxon>
        <taxon>Pezizomycotina</taxon>
        <taxon>Dothideomycetes</taxon>
        <taxon>Pleosporomycetidae</taxon>
        <taxon>Aulographales</taxon>
        <taxon>Rhizodiscinaceae</taxon>
        <taxon>Rhizodiscina</taxon>
    </lineage>
</organism>
<keyword evidence="4" id="KW-1185">Reference proteome</keyword>
<dbReference type="PANTHER" id="PTHR43364:SF4">
    <property type="entry name" value="NAD(P)-LINKED OXIDOREDUCTASE SUPERFAMILY PROTEIN"/>
    <property type="match status" value="1"/>
</dbReference>
<dbReference type="AlphaFoldDB" id="A0A9P4IIR0"/>
<evidence type="ECO:0000256" key="1">
    <source>
        <dbReference type="ARBA" id="ARBA00023002"/>
    </source>
</evidence>
<dbReference type="SUPFAM" id="SSF51430">
    <property type="entry name" value="NAD(P)-linked oxidoreductase"/>
    <property type="match status" value="1"/>
</dbReference>
<dbReference type="InterPro" id="IPR050523">
    <property type="entry name" value="AKR_Detox_Biosynth"/>
</dbReference>
<sequence>MAEPAPTTALKIVFGAMTIGKEGAEQARVYTHEEAGAILDTFCAHHHAELDTARSYGGGTSEEMLGELEWQKRGIIMQTKLSPRAKIGLPDGVTTNHSPEHLRRGLEMSLKALKTDKIDMWYLHAPDRNTPYEVTLREVNALHKEGKFDRFGISNFMAWEVAQMWEICDRNGWIKPSVYQGVYNALHRAMEPELFYCLRHYGIAFYAYNPLAGGYLTDKYHRQQTDHELGSRFDPERHQGVLYRRRYWQNEYFDALDILRAAAKKHGMSEAECALRWMTNHSVLSKEHGDAIIIGASSAKQLEANLVNLEKGPLPDDVLQALDEGWATVKGVCKPYFQPPVGDR</sequence>
<gene>
    <name evidence="3" type="ORF">NA57DRAFT_35703</name>
</gene>
<dbReference type="EMBL" id="ML978123">
    <property type="protein sequence ID" value="KAF2102305.1"/>
    <property type="molecule type" value="Genomic_DNA"/>
</dbReference>
<dbReference type="Proteomes" id="UP000799772">
    <property type="component" value="Unassembled WGS sequence"/>
</dbReference>
<name>A0A9P4IIR0_9PEZI</name>
<keyword evidence="1" id="KW-0560">Oxidoreductase</keyword>
<evidence type="ECO:0000313" key="3">
    <source>
        <dbReference type="EMBL" id="KAF2102305.1"/>
    </source>
</evidence>
<protein>
    <submittedName>
        <fullName evidence="3">Aldo/keto reductase</fullName>
    </submittedName>
</protein>